<sequence>MKKYKMLLLAALTAGIGSVVNAKGLSGVVLDKRSGIYWQDNMGSKKSSEDWDDAVVYCDKLELAGMEHWRLPTFKELFSIVDLKRINPAINPVFDFVEEGTYWTSTTFAPNISRAWTIDFRTGKTFYSYKSTDHAVRCVKDISQTSAKGNK</sequence>
<dbReference type="AlphaFoldDB" id="A0A1W1CTC3"/>
<evidence type="ECO:0000259" key="1">
    <source>
        <dbReference type="Pfam" id="PF07603"/>
    </source>
</evidence>
<feature type="domain" description="Lcl C-terminal" evidence="1">
    <location>
        <begin position="27"/>
        <end position="140"/>
    </location>
</feature>
<dbReference type="Pfam" id="PF07603">
    <property type="entry name" value="Lcl_C"/>
    <property type="match status" value="1"/>
</dbReference>
<accession>A0A1W1CTC3</accession>
<gene>
    <name evidence="2" type="ORF">MNB_SV-10-340</name>
</gene>
<dbReference type="PANTHER" id="PTHR35812:SF1">
    <property type="entry name" value="LIPOPROTEIN"/>
    <property type="match status" value="1"/>
</dbReference>
<proteinExistence type="predicted"/>
<organism evidence="2">
    <name type="scientific">hydrothermal vent metagenome</name>
    <dbReference type="NCBI Taxonomy" id="652676"/>
    <lineage>
        <taxon>unclassified sequences</taxon>
        <taxon>metagenomes</taxon>
        <taxon>ecological metagenomes</taxon>
    </lineage>
</organism>
<name>A0A1W1CTC3_9ZZZZ</name>
<evidence type="ECO:0000313" key="2">
    <source>
        <dbReference type="EMBL" id="SFV68947.1"/>
    </source>
</evidence>
<dbReference type="PANTHER" id="PTHR35812">
    <property type="entry name" value="LIPOPROTEIN"/>
    <property type="match status" value="1"/>
</dbReference>
<dbReference type="EMBL" id="FPHL01000056">
    <property type="protein sequence ID" value="SFV68947.1"/>
    <property type="molecule type" value="Genomic_DNA"/>
</dbReference>
<protein>
    <recommendedName>
        <fullName evidence="1">Lcl C-terminal domain-containing protein</fullName>
    </recommendedName>
</protein>
<dbReference type="InterPro" id="IPR011460">
    <property type="entry name" value="Lcl_C"/>
</dbReference>
<reference evidence="2" key="1">
    <citation type="submission" date="2016-10" db="EMBL/GenBank/DDBJ databases">
        <authorList>
            <person name="de Groot N.N."/>
        </authorList>
    </citation>
    <scope>NUCLEOTIDE SEQUENCE</scope>
</reference>